<evidence type="ECO:0000313" key="3">
    <source>
        <dbReference type="Proteomes" id="UP000253740"/>
    </source>
</evidence>
<reference evidence="2" key="1">
    <citation type="submission" date="2015-08" db="EMBL/GenBank/DDBJ databases">
        <title>Complete DNA Sequence of Pseudomonas syringae pv. actinidiae, the Causal Agent of Kiwifruit Canker Disease.</title>
        <authorList>
            <person name="Rikkerink E.H.A."/>
            <person name="Fineran P.C."/>
        </authorList>
    </citation>
    <scope>NUCLEOTIDE SEQUENCE</scope>
    <source>
        <strain evidence="2">SkMP5</strain>
    </source>
</reference>
<dbReference type="AlphaFoldDB" id="A0A0K8QR23"/>
<keyword evidence="3" id="KW-1185">Reference proteome</keyword>
<feature type="signal peptide" evidence="1">
    <location>
        <begin position="1"/>
        <end position="21"/>
    </location>
</feature>
<organism evidence="2">
    <name type="scientific">Mizugakiibacter sediminis</name>
    <dbReference type="NCBI Taxonomy" id="1475481"/>
    <lineage>
        <taxon>Bacteria</taxon>
        <taxon>Pseudomonadati</taxon>
        <taxon>Pseudomonadota</taxon>
        <taxon>Gammaproteobacteria</taxon>
        <taxon>Lysobacterales</taxon>
        <taxon>Rhodanobacteraceae</taxon>
        <taxon>Mizugakiibacter</taxon>
    </lineage>
</organism>
<dbReference type="OrthoDB" id="5526466at2"/>
<sequence>MKRALPLLFLLPAAAALAVKAGDGYVTLRGHRITVEVAADDASRARGLMFRDRLAADHGMLFVFVDDAPREFWMKNTRIPLDMLFFDAAGKLVALQRDAQPCRQDPCAIYPSNAPARYVLELAGGSAARLGVAPGDVLSIHADFGEVR</sequence>
<dbReference type="Pfam" id="PF02643">
    <property type="entry name" value="DUF192"/>
    <property type="match status" value="1"/>
</dbReference>
<name>A0A0K8QR23_9GAMM</name>
<dbReference type="Proteomes" id="UP000253740">
    <property type="component" value="Unassembled WGS sequence"/>
</dbReference>
<feature type="chain" id="PRO_5005515101" description="ACR family protein" evidence="1">
    <location>
        <begin position="22"/>
        <end position="148"/>
    </location>
</feature>
<dbReference type="PANTHER" id="PTHR37953:SF1">
    <property type="entry name" value="UPF0127 PROTEIN MJ1496"/>
    <property type="match status" value="1"/>
</dbReference>
<dbReference type="EMBL" id="DF970259">
    <property type="protein sequence ID" value="GAP67330.1"/>
    <property type="molecule type" value="Genomic_DNA"/>
</dbReference>
<dbReference type="InterPro" id="IPR038695">
    <property type="entry name" value="Saro_0823-like_sf"/>
</dbReference>
<keyword evidence="1" id="KW-0732">Signal</keyword>
<evidence type="ECO:0008006" key="4">
    <source>
        <dbReference type="Google" id="ProtNLM"/>
    </source>
</evidence>
<gene>
    <name evidence="2" type="ORF">MBSD_n2651</name>
</gene>
<accession>A0A0K8QR23</accession>
<dbReference type="PANTHER" id="PTHR37953">
    <property type="entry name" value="UPF0127 PROTEIN MJ1496"/>
    <property type="match status" value="1"/>
</dbReference>
<evidence type="ECO:0000313" key="2">
    <source>
        <dbReference type="EMBL" id="GAP67330.1"/>
    </source>
</evidence>
<evidence type="ECO:0000256" key="1">
    <source>
        <dbReference type="SAM" id="SignalP"/>
    </source>
</evidence>
<dbReference type="InterPro" id="IPR003795">
    <property type="entry name" value="DUF192"/>
</dbReference>
<protein>
    <recommendedName>
        <fullName evidence="4">ACR family protein</fullName>
    </recommendedName>
</protein>
<dbReference type="RefSeq" id="WP_062537879.1">
    <property type="nucleotide sequence ID" value="NZ_DF970259.1"/>
</dbReference>
<dbReference type="Gene3D" id="2.60.120.1140">
    <property type="entry name" value="Protein of unknown function DUF192"/>
    <property type="match status" value="1"/>
</dbReference>
<proteinExistence type="predicted"/>